<feature type="compositionally biased region" description="Basic and acidic residues" evidence="1">
    <location>
        <begin position="419"/>
        <end position="432"/>
    </location>
</feature>
<evidence type="ECO:0000313" key="3">
    <source>
        <dbReference type="EMBL" id="CBQ70251.1"/>
    </source>
</evidence>
<dbReference type="Proteomes" id="UP000008867">
    <property type="component" value="Chromosome 2"/>
</dbReference>
<feature type="transmembrane region" description="Helical" evidence="2">
    <location>
        <begin position="12"/>
        <end position="32"/>
    </location>
</feature>
<keyword evidence="2" id="KW-1133">Transmembrane helix</keyword>
<keyword evidence="4" id="KW-1185">Reference proteome</keyword>
<evidence type="ECO:0000256" key="1">
    <source>
        <dbReference type="SAM" id="MobiDB-lite"/>
    </source>
</evidence>
<dbReference type="OrthoDB" id="5327148at2759"/>
<evidence type="ECO:0000313" key="4">
    <source>
        <dbReference type="Proteomes" id="UP000008867"/>
    </source>
</evidence>
<feature type="transmembrane region" description="Helical" evidence="2">
    <location>
        <begin position="105"/>
        <end position="124"/>
    </location>
</feature>
<dbReference type="eggNOG" id="ENOG502S7JD">
    <property type="taxonomic scope" value="Eukaryota"/>
</dbReference>
<dbReference type="EMBL" id="FQ311441">
    <property type="protein sequence ID" value="CBQ70251.1"/>
    <property type="molecule type" value="Genomic_DNA"/>
</dbReference>
<name>E6ZSP4_SPORE</name>
<accession>E6ZSP4</accession>
<proteinExistence type="predicted"/>
<sequence length="439" mass="46986">MLLPPYLQRWLLLNTIRILTITSCILVTASTIRTLVHNFQHYPAPLPSTSTAYYPSTDIPTSFLGVFWSTVHHISLTLVLLTVMLSELSLPVPLLHRLFKNTLPFLGPNWGLGFLGVLLVLVAADGLSRAGTGAFAQASGWTLAVMGVINVGAGVVWRAKAKVVRSPMAWKRDVAEKMERLAEAKATAVRVVDALPLPTTTTTKEKLGGEGGRLKEMFEKAAKAVSTKIDERHQKPEQDLEAPAPTMAIFAPPLPSAIVSSRTVPPPPAPPAPPSTAASPKKPTPLALPARTATPAHSRTSTSSSSSVYTLDLPPPTSNPTLKTVRFHPTLHHPSPIPSLTASPFPAPTEVNAGGSKFLLPPSPSPRSVVDGERSPSVLASLKAAMLEAQAKASAQPSKKSLYLGSTRWRAEYGLASPGHDEKEEEKKKPAADRPYNFL</sequence>
<reference evidence="3 4" key="1">
    <citation type="journal article" date="2010" name="Science">
        <title>Pathogenicity determinants in smut fungi revealed by genome comparison.</title>
        <authorList>
            <person name="Schirawski J."/>
            <person name="Mannhaupt G."/>
            <person name="Muench K."/>
            <person name="Brefort T."/>
            <person name="Schipper K."/>
            <person name="Doehlemann G."/>
            <person name="Di Stasio M."/>
            <person name="Roessel N."/>
            <person name="Mendoza-Mendoza A."/>
            <person name="Pester D."/>
            <person name="Mueller O."/>
            <person name="Winterberg B."/>
            <person name="Meyer E."/>
            <person name="Ghareeb H."/>
            <person name="Wollenberg T."/>
            <person name="Muensterkoetter M."/>
            <person name="Wong P."/>
            <person name="Walter M."/>
            <person name="Stukenbrock E."/>
            <person name="Gueldener U."/>
            <person name="Kahmann R."/>
        </authorList>
    </citation>
    <scope>NUCLEOTIDE SEQUENCE [LARGE SCALE GENOMIC DNA]</scope>
    <source>
        <strain evidence="4">SRZ2</strain>
    </source>
</reference>
<keyword evidence="2" id="KW-0812">Transmembrane</keyword>
<organism evidence="3 4">
    <name type="scientific">Sporisorium reilianum (strain SRZ2)</name>
    <name type="common">Maize head smut fungus</name>
    <dbReference type="NCBI Taxonomy" id="999809"/>
    <lineage>
        <taxon>Eukaryota</taxon>
        <taxon>Fungi</taxon>
        <taxon>Dikarya</taxon>
        <taxon>Basidiomycota</taxon>
        <taxon>Ustilaginomycotina</taxon>
        <taxon>Ustilaginomycetes</taxon>
        <taxon>Ustilaginales</taxon>
        <taxon>Ustilaginaceae</taxon>
        <taxon>Sporisorium</taxon>
    </lineage>
</organism>
<feature type="transmembrane region" description="Helical" evidence="2">
    <location>
        <begin position="63"/>
        <end position="85"/>
    </location>
</feature>
<feature type="region of interest" description="Disordered" evidence="1">
    <location>
        <begin position="258"/>
        <end position="343"/>
    </location>
</feature>
<evidence type="ECO:0000256" key="2">
    <source>
        <dbReference type="SAM" id="Phobius"/>
    </source>
</evidence>
<gene>
    <name evidence="3" type="ORF">sr12149</name>
</gene>
<keyword evidence="2" id="KW-0472">Membrane</keyword>
<dbReference type="AlphaFoldDB" id="E6ZSP4"/>
<feature type="transmembrane region" description="Helical" evidence="2">
    <location>
        <begin position="136"/>
        <end position="157"/>
    </location>
</feature>
<feature type="compositionally biased region" description="Low complexity" evidence="1">
    <location>
        <begin position="275"/>
        <end position="307"/>
    </location>
</feature>
<feature type="region of interest" description="Disordered" evidence="1">
    <location>
        <begin position="414"/>
        <end position="439"/>
    </location>
</feature>
<dbReference type="VEuPathDB" id="FungiDB:sr12149"/>
<dbReference type="HOGENOM" id="CLU_524890_0_0_1"/>
<feature type="compositionally biased region" description="Pro residues" evidence="1">
    <location>
        <begin position="264"/>
        <end position="274"/>
    </location>
</feature>
<protein>
    <submittedName>
        <fullName evidence="3">Uncharacterized protein</fullName>
    </submittedName>
</protein>